<dbReference type="AlphaFoldDB" id="A0AAN9Q698"/>
<proteinExistence type="predicted"/>
<accession>A0AAN9Q698</accession>
<evidence type="ECO:0000313" key="2">
    <source>
        <dbReference type="Proteomes" id="UP001367508"/>
    </source>
</evidence>
<dbReference type="Proteomes" id="UP001367508">
    <property type="component" value="Unassembled WGS sequence"/>
</dbReference>
<reference evidence="1 2" key="1">
    <citation type="submission" date="2024-01" db="EMBL/GenBank/DDBJ databases">
        <title>The genomes of 5 underutilized Papilionoideae crops provide insights into root nodulation and disease resistanc.</title>
        <authorList>
            <person name="Jiang F."/>
        </authorList>
    </citation>
    <scope>NUCLEOTIDE SEQUENCE [LARGE SCALE GENOMIC DNA]</scope>
    <source>
        <strain evidence="1">LVBAO_FW01</strain>
        <tissue evidence="1">Leaves</tissue>
    </source>
</reference>
<name>A0AAN9Q698_CANGL</name>
<keyword evidence="2" id="KW-1185">Reference proteome</keyword>
<evidence type="ECO:0000313" key="1">
    <source>
        <dbReference type="EMBL" id="KAK7323732.1"/>
    </source>
</evidence>
<comment type="caution">
    <text evidence="1">The sequence shown here is derived from an EMBL/GenBank/DDBJ whole genome shotgun (WGS) entry which is preliminary data.</text>
</comment>
<protein>
    <submittedName>
        <fullName evidence="1">Uncharacterized protein</fullName>
    </submittedName>
</protein>
<sequence>MWGSRLEHHQTRLLQCDLNSVCHKQFLSRNRITPSPCTIAPNRTPVVLSMMCMGLNKQWDSYPSYEPI</sequence>
<dbReference type="EMBL" id="JAYMYQ010000006">
    <property type="protein sequence ID" value="KAK7323732.1"/>
    <property type="molecule type" value="Genomic_DNA"/>
</dbReference>
<gene>
    <name evidence="1" type="ORF">VNO77_27222</name>
</gene>
<organism evidence="1 2">
    <name type="scientific">Canavalia gladiata</name>
    <name type="common">Sword bean</name>
    <name type="synonym">Dolichos gladiatus</name>
    <dbReference type="NCBI Taxonomy" id="3824"/>
    <lineage>
        <taxon>Eukaryota</taxon>
        <taxon>Viridiplantae</taxon>
        <taxon>Streptophyta</taxon>
        <taxon>Embryophyta</taxon>
        <taxon>Tracheophyta</taxon>
        <taxon>Spermatophyta</taxon>
        <taxon>Magnoliopsida</taxon>
        <taxon>eudicotyledons</taxon>
        <taxon>Gunneridae</taxon>
        <taxon>Pentapetalae</taxon>
        <taxon>rosids</taxon>
        <taxon>fabids</taxon>
        <taxon>Fabales</taxon>
        <taxon>Fabaceae</taxon>
        <taxon>Papilionoideae</taxon>
        <taxon>50 kb inversion clade</taxon>
        <taxon>NPAAA clade</taxon>
        <taxon>indigoferoid/millettioid clade</taxon>
        <taxon>Phaseoleae</taxon>
        <taxon>Canavalia</taxon>
    </lineage>
</organism>